<comment type="function">
    <text evidence="10">Catalyzes the transfer of pyrophosphate from adenosine triphosphate (ATP) to 6-hydroxymethyl-7,8-dihydropterin, an enzymatic step in folate biosynthesis pathway.</text>
</comment>
<keyword evidence="5" id="KW-0808">Transferase</keyword>
<evidence type="ECO:0000256" key="3">
    <source>
        <dbReference type="ARBA" id="ARBA00013253"/>
    </source>
</evidence>
<evidence type="ECO:0000256" key="2">
    <source>
        <dbReference type="ARBA" id="ARBA00005810"/>
    </source>
</evidence>
<keyword evidence="15" id="KW-1185">Reference proteome</keyword>
<dbReference type="GO" id="GO:0005524">
    <property type="term" value="F:ATP binding"/>
    <property type="evidence" value="ECO:0007669"/>
    <property type="project" value="UniProtKB-KW"/>
</dbReference>
<dbReference type="EMBL" id="CP003236">
    <property type="protein sequence ID" value="AFK53428.1"/>
    <property type="molecule type" value="Genomic_DNA"/>
</dbReference>
<evidence type="ECO:0000256" key="1">
    <source>
        <dbReference type="ARBA" id="ARBA00005051"/>
    </source>
</evidence>
<dbReference type="eggNOG" id="COG0801">
    <property type="taxonomic scope" value="Bacteria"/>
</dbReference>
<dbReference type="NCBIfam" id="TIGR01498">
    <property type="entry name" value="folK"/>
    <property type="match status" value="1"/>
</dbReference>
<dbReference type="AlphaFoldDB" id="I3TKZ0"/>
<dbReference type="HOGENOM" id="CLU_097916_3_2_5"/>
<dbReference type="InterPro" id="IPR000550">
    <property type="entry name" value="Hppk"/>
</dbReference>
<evidence type="ECO:0000256" key="11">
    <source>
        <dbReference type="ARBA" id="ARBA00029766"/>
    </source>
</evidence>
<keyword evidence="9" id="KW-0289">Folate biosynthesis</keyword>
<dbReference type="EC" id="2.7.6.3" evidence="3"/>
<keyword evidence="7" id="KW-0418">Kinase</keyword>
<dbReference type="GO" id="GO:0003848">
    <property type="term" value="F:2-amino-4-hydroxy-6-hydroxymethyldihydropteridine diphosphokinase activity"/>
    <property type="evidence" value="ECO:0007669"/>
    <property type="project" value="UniProtKB-EC"/>
</dbReference>
<dbReference type="KEGG" id="tmo:TMO_1589"/>
<evidence type="ECO:0000256" key="7">
    <source>
        <dbReference type="ARBA" id="ARBA00022777"/>
    </source>
</evidence>
<dbReference type="STRING" id="1110502.TMO_1589"/>
<evidence type="ECO:0000259" key="13">
    <source>
        <dbReference type="Pfam" id="PF01288"/>
    </source>
</evidence>
<dbReference type="GO" id="GO:0046654">
    <property type="term" value="P:tetrahydrofolate biosynthetic process"/>
    <property type="evidence" value="ECO:0007669"/>
    <property type="project" value="UniProtKB-UniPathway"/>
</dbReference>
<evidence type="ECO:0000256" key="12">
    <source>
        <dbReference type="ARBA" id="ARBA00033413"/>
    </source>
</evidence>
<name>I3TKZ0_TISMK</name>
<evidence type="ECO:0000313" key="15">
    <source>
        <dbReference type="Proteomes" id="UP000005258"/>
    </source>
</evidence>
<dbReference type="PANTHER" id="PTHR43071">
    <property type="entry name" value="2-AMINO-4-HYDROXY-6-HYDROXYMETHYLDIHYDROPTERIDINE PYROPHOSPHOKINASE"/>
    <property type="match status" value="1"/>
</dbReference>
<dbReference type="Gene3D" id="3.30.70.560">
    <property type="entry name" value="7,8-Dihydro-6-hydroxymethylpterin-pyrophosphokinase HPPK"/>
    <property type="match status" value="1"/>
</dbReference>
<evidence type="ECO:0000256" key="6">
    <source>
        <dbReference type="ARBA" id="ARBA00022741"/>
    </source>
</evidence>
<dbReference type="Proteomes" id="UP000005258">
    <property type="component" value="Chromosome"/>
</dbReference>
<reference evidence="14 15" key="1">
    <citation type="journal article" date="2012" name="J. Am. Chem. Soc.">
        <title>Bacterial biosynthesis and maturation of the didemnin anti-cancer agents.</title>
        <authorList>
            <person name="Xu Y."/>
            <person name="Kersten R.D."/>
            <person name="Nam S.J."/>
            <person name="Lu L."/>
            <person name="Al-Suwailem A.M."/>
            <person name="Zheng H."/>
            <person name="Fenical W."/>
            <person name="Dorrestein P.C."/>
            <person name="Moore B.S."/>
            <person name="Qian P.Y."/>
        </authorList>
    </citation>
    <scope>NUCLEOTIDE SEQUENCE [LARGE SCALE GENOMIC DNA]</scope>
    <source>
        <strain evidence="14 15">KA081020-065</strain>
    </source>
</reference>
<dbReference type="GO" id="GO:0046656">
    <property type="term" value="P:folic acid biosynthetic process"/>
    <property type="evidence" value="ECO:0007669"/>
    <property type="project" value="UniProtKB-KW"/>
</dbReference>
<protein>
    <recommendedName>
        <fullName evidence="4">2-amino-4-hydroxy-6-hydroxymethyldihydropteridine pyrophosphokinase</fullName>
        <ecNumber evidence="3">2.7.6.3</ecNumber>
    </recommendedName>
    <alternativeName>
        <fullName evidence="11">6-hydroxymethyl-7,8-dihydropterin pyrophosphokinase</fullName>
    </alternativeName>
    <alternativeName>
        <fullName evidence="12">7,8-dihydro-6-hydroxymethylpterin-pyrophosphokinase</fullName>
    </alternativeName>
</protein>
<evidence type="ECO:0000256" key="9">
    <source>
        <dbReference type="ARBA" id="ARBA00022909"/>
    </source>
</evidence>
<dbReference type="Pfam" id="PF01288">
    <property type="entry name" value="HPPK"/>
    <property type="match status" value="1"/>
</dbReference>
<feature type="domain" description="7,8-dihydro-6-hydroxymethylpterin-pyrophosphokinase" evidence="13">
    <location>
        <begin position="5"/>
        <end position="123"/>
    </location>
</feature>
<evidence type="ECO:0000313" key="14">
    <source>
        <dbReference type="EMBL" id="AFK53428.1"/>
    </source>
</evidence>
<sequence length="165" mass="18007">MGFDVIGVSRWYESPPLPDNGGPWYVNGVVHAETVLEPVEALERLHAIEAAFGRVRRQRWESRPLDLDIIDHGGVVRRPRIAPVPIVPGAPVQTRGGAPDPELPHPRLHERAFVLLPLADVAPGWRHPTLDRSVEELIAALPAGQIIRPCMEEAPDSGGEALTSA</sequence>
<proteinExistence type="inferred from homology"/>
<dbReference type="GO" id="GO:0016301">
    <property type="term" value="F:kinase activity"/>
    <property type="evidence" value="ECO:0007669"/>
    <property type="project" value="UniProtKB-KW"/>
</dbReference>
<keyword evidence="6" id="KW-0547">Nucleotide-binding</keyword>
<gene>
    <name evidence="14" type="primary">folK</name>
    <name evidence="14" type="ordered locus">TMO_1589</name>
</gene>
<dbReference type="UniPathway" id="UPA00077">
    <property type="reaction ID" value="UER00155"/>
</dbReference>
<comment type="pathway">
    <text evidence="1">Cofactor biosynthesis; tetrahydrofolate biosynthesis; 2-amino-4-hydroxy-6-hydroxymethyl-7,8-dihydropteridine diphosphate from 7,8-dihydroneopterin triphosphate: step 4/4.</text>
</comment>
<dbReference type="PANTHER" id="PTHR43071:SF1">
    <property type="entry name" value="2-AMINO-4-HYDROXY-6-HYDROXYMETHYLDIHYDROPTERIDINE PYROPHOSPHOKINASE"/>
    <property type="match status" value="1"/>
</dbReference>
<comment type="similarity">
    <text evidence="2">Belongs to the HPPK family.</text>
</comment>
<evidence type="ECO:0000256" key="8">
    <source>
        <dbReference type="ARBA" id="ARBA00022840"/>
    </source>
</evidence>
<dbReference type="PATRIC" id="fig|1110502.3.peg.1636"/>
<organism evidence="14 15">
    <name type="scientific">Tistrella mobilis (strain KA081020-065)</name>
    <dbReference type="NCBI Taxonomy" id="1110502"/>
    <lineage>
        <taxon>Bacteria</taxon>
        <taxon>Pseudomonadati</taxon>
        <taxon>Pseudomonadota</taxon>
        <taxon>Alphaproteobacteria</taxon>
        <taxon>Geminicoccales</taxon>
        <taxon>Geminicoccaceae</taxon>
        <taxon>Tistrella</taxon>
    </lineage>
</organism>
<evidence type="ECO:0000256" key="4">
    <source>
        <dbReference type="ARBA" id="ARBA00016218"/>
    </source>
</evidence>
<evidence type="ECO:0000256" key="5">
    <source>
        <dbReference type="ARBA" id="ARBA00022679"/>
    </source>
</evidence>
<dbReference type="InterPro" id="IPR035907">
    <property type="entry name" value="Hppk_sf"/>
</dbReference>
<dbReference type="SUPFAM" id="SSF55083">
    <property type="entry name" value="6-hydroxymethyl-7,8-dihydropterin pyrophosphokinase, HPPK"/>
    <property type="match status" value="1"/>
</dbReference>
<accession>I3TKZ0</accession>
<evidence type="ECO:0000256" key="10">
    <source>
        <dbReference type="ARBA" id="ARBA00029409"/>
    </source>
</evidence>
<dbReference type="CDD" id="cd00483">
    <property type="entry name" value="HPPK"/>
    <property type="match status" value="1"/>
</dbReference>
<keyword evidence="8" id="KW-0067">ATP-binding</keyword>